<feature type="region of interest" description="Disordered" evidence="1">
    <location>
        <begin position="757"/>
        <end position="846"/>
    </location>
</feature>
<reference evidence="2 3" key="1">
    <citation type="submission" date="2024-10" db="EMBL/GenBank/DDBJ databases">
        <title>Updated reference genomes for cyclostephanoid diatoms.</title>
        <authorList>
            <person name="Roberts W.R."/>
            <person name="Alverson A.J."/>
        </authorList>
    </citation>
    <scope>NUCLEOTIDE SEQUENCE [LARGE SCALE GENOMIC DNA]</scope>
    <source>
        <strain evidence="2 3">AJA228-03</strain>
    </source>
</reference>
<feature type="region of interest" description="Disordered" evidence="1">
    <location>
        <begin position="353"/>
        <end position="407"/>
    </location>
</feature>
<organism evidence="2 3">
    <name type="scientific">Cyclostephanos tholiformis</name>
    <dbReference type="NCBI Taxonomy" id="382380"/>
    <lineage>
        <taxon>Eukaryota</taxon>
        <taxon>Sar</taxon>
        <taxon>Stramenopiles</taxon>
        <taxon>Ochrophyta</taxon>
        <taxon>Bacillariophyta</taxon>
        <taxon>Coscinodiscophyceae</taxon>
        <taxon>Thalassiosirophycidae</taxon>
        <taxon>Stephanodiscales</taxon>
        <taxon>Stephanodiscaceae</taxon>
        <taxon>Cyclostephanos</taxon>
    </lineage>
</organism>
<feature type="compositionally biased region" description="Low complexity" evidence="1">
    <location>
        <begin position="590"/>
        <end position="601"/>
    </location>
</feature>
<feature type="compositionally biased region" description="Basic and acidic residues" evidence="1">
    <location>
        <begin position="110"/>
        <end position="127"/>
    </location>
</feature>
<feature type="compositionally biased region" description="Polar residues" evidence="1">
    <location>
        <begin position="834"/>
        <end position="846"/>
    </location>
</feature>
<feature type="region of interest" description="Disordered" evidence="1">
    <location>
        <begin position="58"/>
        <end position="186"/>
    </location>
</feature>
<dbReference type="AlphaFoldDB" id="A0ABD3RZW9"/>
<feature type="region of interest" description="Disordered" evidence="1">
    <location>
        <begin position="560"/>
        <end position="611"/>
    </location>
</feature>
<feature type="compositionally biased region" description="Gly residues" evidence="1">
    <location>
        <begin position="822"/>
        <end position="831"/>
    </location>
</feature>
<feature type="compositionally biased region" description="Polar residues" evidence="1">
    <location>
        <begin position="790"/>
        <end position="800"/>
    </location>
</feature>
<dbReference type="Proteomes" id="UP001530377">
    <property type="component" value="Unassembled WGS sequence"/>
</dbReference>
<dbReference type="EMBL" id="JALLPB020000093">
    <property type="protein sequence ID" value="KAL3817747.1"/>
    <property type="molecule type" value="Genomic_DNA"/>
</dbReference>
<evidence type="ECO:0000256" key="1">
    <source>
        <dbReference type="SAM" id="MobiDB-lite"/>
    </source>
</evidence>
<keyword evidence="3" id="KW-1185">Reference proteome</keyword>
<feature type="compositionally biased region" description="Low complexity" evidence="1">
    <location>
        <begin position="801"/>
        <end position="821"/>
    </location>
</feature>
<feature type="compositionally biased region" description="Polar residues" evidence="1">
    <location>
        <begin position="602"/>
        <end position="611"/>
    </location>
</feature>
<feature type="compositionally biased region" description="Basic and acidic residues" evidence="1">
    <location>
        <begin position="78"/>
        <end position="102"/>
    </location>
</feature>
<feature type="compositionally biased region" description="Low complexity" evidence="1">
    <location>
        <begin position="441"/>
        <end position="457"/>
    </location>
</feature>
<feature type="region of interest" description="Disordered" evidence="1">
    <location>
        <begin position="670"/>
        <end position="728"/>
    </location>
</feature>
<evidence type="ECO:0000313" key="3">
    <source>
        <dbReference type="Proteomes" id="UP001530377"/>
    </source>
</evidence>
<comment type="caution">
    <text evidence="2">The sequence shown here is derived from an EMBL/GenBank/DDBJ whole genome shotgun (WGS) entry which is preliminary data.</text>
</comment>
<feature type="compositionally biased region" description="Polar residues" evidence="1">
    <location>
        <begin position="571"/>
        <end position="581"/>
    </location>
</feature>
<accession>A0ABD3RZW9</accession>
<name>A0ABD3RZW9_9STRA</name>
<feature type="compositionally biased region" description="Low complexity" evidence="1">
    <location>
        <begin position="354"/>
        <end position="377"/>
    </location>
</feature>
<gene>
    <name evidence="2" type="ORF">ACHAXA_010967</name>
</gene>
<sequence length="846" mass="87305">MPANYNGRGGGPKKLDGKITEKFRDACPPHKLKDLDALVKLCKGDEVKIHAKITEWWEEPQVEEPQWEAVGKVNKKTPVSEKKEKAGDRGEERGGFRVDGRGRGGLSGGGRREGGGGRDGTRKDGRGAGRGGGVGRSGDRDRSRGGGTGASYSPTPTSAPAPNPMEEPGIPTPVTNVQGPKGAWGGGQTFAAAAAASSIPKPTPAIQSAPAATVTQASAALKEQAPIIEPEEAPVELGGLTIHVISPADPMPSGLLTPVAPLSPPAKTTGNVWGTKGGAHLIQAEKKPISAPAPLPAAPEVVEPDLIDPEPELLPEPEADSSFVVSLDSVLPPSVNGANINASGWEPIVETTDSLSQQQHQQSLVGISQPSPASAVPEPEPALLPKPTTSVSQIAAPAPASGGLKSNSVLNMGHWETGDGEDDLDFGFGSFGAPENDADISATETTKSTSANASASPARPPPGLSMPPMPAGAMLVHELEDRLEAAALAPKVVENNNGSDHSTTQPSQPQLFMNPPGMSQYGGMGMYNIPPPGMHNGLSGMPPGQFPLDSGLNQQQLNIQLNNSRPGNPPAQLNQAGQPSHQGYGMQPTSNASNPSGAPSSDTPNASGMPSIQYPNPAYMYAAGAIPGQFNQMGHPAYMQAAAYGYGQQFPPQGGHQYGGYNQGLMGQGGGYGAPQHYDDQRGGPRGGASGNMRDDNQGGYSKGGGRGGYRGNRNHHQNSHQTVYGNNYPANPNLGGYGAGPYNMGYGGYGNPGGPSGMDHYSMQQHQQGGGGYSGFPHQDNDHKKSLGPSGSNQQAGGFQQQSHLHQQQLGLQGTSTDASAGGGVSGGWPGSRQQNWGGDWQQES</sequence>
<proteinExistence type="predicted"/>
<protein>
    <submittedName>
        <fullName evidence="2">Uncharacterized protein</fullName>
    </submittedName>
</protein>
<feature type="compositionally biased region" description="Gly residues" evidence="1">
    <location>
        <begin position="701"/>
        <end position="711"/>
    </location>
</feature>
<feature type="region of interest" description="Disordered" evidence="1">
    <location>
        <begin position="429"/>
        <end position="464"/>
    </location>
</feature>
<evidence type="ECO:0000313" key="2">
    <source>
        <dbReference type="EMBL" id="KAL3817747.1"/>
    </source>
</evidence>